<keyword evidence="2" id="KW-1185">Reference proteome</keyword>
<dbReference type="RefSeq" id="XP_022395079.1">
    <property type="nucleotide sequence ID" value="XM_022527251.1"/>
</dbReference>
<name>A0A1F8AI50_9EURO</name>
<evidence type="ECO:0000313" key="2">
    <source>
        <dbReference type="Proteomes" id="UP000179179"/>
    </source>
</evidence>
<sequence>MISDLDEWMVQSGCHRLQTAHDLYCLDTPVRKGVCLWIRIENEWCQQLQQLRPMVPCSGPPICPNGLWSSRWIDATMIAISIRRFRVTYRKVPRKTEAVVVASTLAHIGRSQLDDSRAFSL</sequence>
<comment type="caution">
    <text evidence="1">The sequence shown here is derived from an EMBL/GenBank/DDBJ whole genome shotgun (WGS) entry which is preliminary data.</text>
</comment>
<organism evidence="1 2">
    <name type="scientific">Aspergillus bombycis</name>
    <dbReference type="NCBI Taxonomy" id="109264"/>
    <lineage>
        <taxon>Eukaryota</taxon>
        <taxon>Fungi</taxon>
        <taxon>Dikarya</taxon>
        <taxon>Ascomycota</taxon>
        <taxon>Pezizomycotina</taxon>
        <taxon>Eurotiomycetes</taxon>
        <taxon>Eurotiomycetidae</taxon>
        <taxon>Eurotiales</taxon>
        <taxon>Aspergillaceae</taxon>
        <taxon>Aspergillus</taxon>
    </lineage>
</organism>
<proteinExistence type="predicted"/>
<dbReference type="EMBL" id="LYCR01000001">
    <property type="protein sequence ID" value="OGM51362.1"/>
    <property type="molecule type" value="Genomic_DNA"/>
</dbReference>
<dbReference type="Proteomes" id="UP000179179">
    <property type="component" value="Unassembled WGS sequence"/>
</dbReference>
<gene>
    <name evidence="1" type="ORF">ABOM_000121</name>
</gene>
<evidence type="ECO:0000313" key="1">
    <source>
        <dbReference type="EMBL" id="OGM51362.1"/>
    </source>
</evidence>
<dbReference type="AlphaFoldDB" id="A0A1F8AI50"/>
<reference evidence="1 2" key="1">
    <citation type="journal article" date="2016" name="Genome Biol. Evol.">
        <title>Draft genome sequence of an aflatoxigenic Aspergillus species, A. bombycis.</title>
        <authorList>
            <person name="Moore G.G."/>
            <person name="Mack B.M."/>
            <person name="Beltz S.B."/>
            <person name="Gilbert M.K."/>
        </authorList>
    </citation>
    <scope>NUCLEOTIDE SEQUENCE [LARGE SCALE GENOMIC DNA]</scope>
    <source>
        <strain evidence="2">NRRL 26010</strain>
    </source>
</reference>
<accession>A0A1F8AI50</accession>
<dbReference type="GeneID" id="34443511"/>
<protein>
    <submittedName>
        <fullName evidence="1">Uncharacterized protein</fullName>
    </submittedName>
</protein>